<feature type="non-terminal residue" evidence="2">
    <location>
        <position position="1"/>
    </location>
</feature>
<keyword evidence="1" id="KW-0812">Transmembrane</keyword>
<evidence type="ECO:0000313" key="2">
    <source>
        <dbReference type="EMBL" id="KAK0066829.1"/>
    </source>
</evidence>
<dbReference type="Proteomes" id="UP001233172">
    <property type="component" value="Unassembled WGS sequence"/>
</dbReference>
<proteinExistence type="predicted"/>
<evidence type="ECO:0000256" key="1">
    <source>
        <dbReference type="SAM" id="Phobius"/>
    </source>
</evidence>
<sequence length="314" mass="35870">KRWCIVNINVNNNAEILQAFILDKSGKVANVELLVNKSSSLSSKSVLEKNSTYNLPGLNDTNATVILRVEKVSVNTSNSAIGSYENEINKDADPKYLEYILGFLFAMIVTVLATIVMYRKCAGKCSRNRNNGNLTNDANTEFDIIPRLLNISEEKERSKLSLKRNPNIKGTNQASTTNSRRMNLFIYLVICMAFMILMAEVSWALPLDKEEFLREERIDPKLLEPLGGWLIIQLLCLTIKYTVCFHKFDIIPRLLNISEEKERLKLRMINLIYLVICMAFLILMAEVSWALPLDKEEFLREKRIDPTLLESLLG</sequence>
<feature type="transmembrane region" description="Helical" evidence="1">
    <location>
        <begin position="226"/>
        <end position="248"/>
    </location>
</feature>
<name>A0AAD8FKV3_BIOPF</name>
<feature type="transmembrane region" description="Helical" evidence="1">
    <location>
        <begin position="184"/>
        <end position="206"/>
    </location>
</feature>
<reference evidence="2" key="1">
    <citation type="journal article" date="2023" name="PLoS Negl. Trop. Dis.">
        <title>A genome sequence for Biomphalaria pfeifferi, the major vector snail for the human-infecting parasite Schistosoma mansoni.</title>
        <authorList>
            <person name="Bu L."/>
            <person name="Lu L."/>
            <person name="Laidemitt M.R."/>
            <person name="Zhang S.M."/>
            <person name="Mutuku M."/>
            <person name="Mkoji G."/>
            <person name="Steinauer M."/>
            <person name="Loker E.S."/>
        </authorList>
    </citation>
    <scope>NUCLEOTIDE SEQUENCE</scope>
    <source>
        <strain evidence="2">KasaAsao</strain>
    </source>
</reference>
<feature type="transmembrane region" description="Helical" evidence="1">
    <location>
        <begin position="99"/>
        <end position="118"/>
    </location>
</feature>
<protein>
    <submittedName>
        <fullName evidence="2">Uncharacterized protein</fullName>
    </submittedName>
</protein>
<accession>A0AAD8FKV3</accession>
<reference evidence="2" key="2">
    <citation type="submission" date="2023-04" db="EMBL/GenBank/DDBJ databases">
        <authorList>
            <person name="Bu L."/>
            <person name="Lu L."/>
            <person name="Laidemitt M.R."/>
            <person name="Zhang S.M."/>
            <person name="Mutuku M."/>
            <person name="Mkoji G."/>
            <person name="Steinauer M."/>
            <person name="Loker E.S."/>
        </authorList>
    </citation>
    <scope>NUCLEOTIDE SEQUENCE</scope>
    <source>
        <strain evidence="2">KasaAsao</strain>
        <tissue evidence="2">Whole Snail</tissue>
    </source>
</reference>
<keyword evidence="1" id="KW-1133">Transmembrane helix</keyword>
<comment type="caution">
    <text evidence="2">The sequence shown here is derived from an EMBL/GenBank/DDBJ whole genome shotgun (WGS) entry which is preliminary data.</text>
</comment>
<gene>
    <name evidence="2" type="ORF">Bpfe_003564</name>
</gene>
<dbReference type="EMBL" id="JASAOG010000009">
    <property type="protein sequence ID" value="KAK0066829.1"/>
    <property type="molecule type" value="Genomic_DNA"/>
</dbReference>
<dbReference type="AlphaFoldDB" id="A0AAD8FKV3"/>
<keyword evidence="3" id="KW-1185">Reference proteome</keyword>
<organism evidence="2 3">
    <name type="scientific">Biomphalaria pfeifferi</name>
    <name type="common">Bloodfluke planorb</name>
    <name type="synonym">Freshwater snail</name>
    <dbReference type="NCBI Taxonomy" id="112525"/>
    <lineage>
        <taxon>Eukaryota</taxon>
        <taxon>Metazoa</taxon>
        <taxon>Spiralia</taxon>
        <taxon>Lophotrochozoa</taxon>
        <taxon>Mollusca</taxon>
        <taxon>Gastropoda</taxon>
        <taxon>Heterobranchia</taxon>
        <taxon>Euthyneura</taxon>
        <taxon>Panpulmonata</taxon>
        <taxon>Hygrophila</taxon>
        <taxon>Lymnaeoidea</taxon>
        <taxon>Planorbidae</taxon>
        <taxon>Biomphalaria</taxon>
    </lineage>
</organism>
<evidence type="ECO:0000313" key="3">
    <source>
        <dbReference type="Proteomes" id="UP001233172"/>
    </source>
</evidence>
<feature type="transmembrane region" description="Helical" evidence="1">
    <location>
        <begin position="269"/>
        <end position="291"/>
    </location>
</feature>
<keyword evidence="1" id="KW-0472">Membrane</keyword>